<accession>A0A1W6N5I1</accession>
<dbReference type="EMBL" id="CP008743">
    <property type="protein sequence ID" value="ARN85038.1"/>
    <property type="molecule type" value="Genomic_DNA"/>
</dbReference>
<evidence type="ECO:0000313" key="1">
    <source>
        <dbReference type="EMBL" id="ARN85038.1"/>
    </source>
</evidence>
<dbReference type="AlphaFoldDB" id="A0A1W6N5I1"/>
<dbReference type="KEGG" id="naf:GQ61_06740"/>
<name>A0A1W6N5I1_9PROT</name>
<protein>
    <submittedName>
        <fullName evidence="1">Uncharacterized protein</fullName>
    </submittedName>
</protein>
<dbReference type="Proteomes" id="UP000237351">
    <property type="component" value="Chromosome"/>
</dbReference>
<reference evidence="1 2" key="1">
    <citation type="submission" date="2014-06" db="EMBL/GenBank/DDBJ databases">
        <title>The genome of the endonuclear symbiont Nucleicultrix amoebiphila.</title>
        <authorList>
            <person name="Schulz F."/>
            <person name="Horn M."/>
        </authorList>
    </citation>
    <scope>NUCLEOTIDE SEQUENCE [LARGE SCALE GENOMIC DNA]</scope>
    <source>
        <strain evidence="1 2">FS5</strain>
    </source>
</reference>
<proteinExistence type="predicted"/>
<dbReference type="RefSeq" id="WP_085784551.1">
    <property type="nucleotide sequence ID" value="NZ_CP008743.1"/>
</dbReference>
<gene>
    <name evidence="1" type="ORF">GQ61_06740</name>
</gene>
<dbReference type="STRING" id="1414854.GQ61_06740"/>
<evidence type="ECO:0000313" key="2">
    <source>
        <dbReference type="Proteomes" id="UP000237351"/>
    </source>
</evidence>
<sequence length="142" mass="16342">MTSFHKIIFLVCAVIVLNTNVLLARGPFEHWHPHHKHGHILNGVPGPFPPTHFDEMMGKYRAYQYYRPHNCVGHCNGMKVCGNEGLYTWCVLHCSGKMNTRHICGKERFNALIDLLNRHQDRLDLAELDLLNNVIGLYGLLR</sequence>
<keyword evidence="2" id="KW-1185">Reference proteome</keyword>
<organism evidence="1 2">
    <name type="scientific">Candidatus Nucleicultrix amoebiphila FS5</name>
    <dbReference type="NCBI Taxonomy" id="1414854"/>
    <lineage>
        <taxon>Bacteria</taxon>
        <taxon>Pseudomonadati</taxon>
        <taxon>Pseudomonadota</taxon>
        <taxon>Alphaproteobacteria</taxon>
        <taxon>Holosporales</taxon>
        <taxon>Candidatus Nucleicultricaceae</taxon>
        <taxon>Candidatus Nucleicultrix</taxon>
    </lineage>
</organism>